<dbReference type="AlphaFoldDB" id="A0A916UXU9"/>
<evidence type="ECO:0000256" key="1">
    <source>
        <dbReference type="SAM" id="SignalP"/>
    </source>
</evidence>
<dbReference type="PROSITE" id="PS51257">
    <property type="entry name" value="PROKAR_LIPOPROTEIN"/>
    <property type="match status" value="1"/>
</dbReference>
<evidence type="ECO:0000313" key="2">
    <source>
        <dbReference type="EMBL" id="GGC92100.1"/>
    </source>
</evidence>
<name>A0A916UXU9_9HYPH</name>
<reference evidence="2" key="1">
    <citation type="journal article" date="2014" name="Int. J. Syst. Evol. Microbiol.">
        <title>Complete genome sequence of Corynebacterium casei LMG S-19264T (=DSM 44701T), isolated from a smear-ripened cheese.</title>
        <authorList>
            <consortium name="US DOE Joint Genome Institute (JGI-PGF)"/>
            <person name="Walter F."/>
            <person name="Albersmeier A."/>
            <person name="Kalinowski J."/>
            <person name="Ruckert C."/>
        </authorList>
    </citation>
    <scope>NUCLEOTIDE SEQUENCE</scope>
    <source>
        <strain evidence="2">CGMCC 1.12919</strain>
    </source>
</reference>
<proteinExistence type="predicted"/>
<keyword evidence="3" id="KW-1185">Reference proteome</keyword>
<feature type="chain" id="PRO_5037756024" description="Lipoprotein" evidence="1">
    <location>
        <begin position="19"/>
        <end position="98"/>
    </location>
</feature>
<reference evidence="2" key="2">
    <citation type="submission" date="2020-09" db="EMBL/GenBank/DDBJ databases">
        <authorList>
            <person name="Sun Q."/>
            <person name="Zhou Y."/>
        </authorList>
    </citation>
    <scope>NUCLEOTIDE SEQUENCE</scope>
    <source>
        <strain evidence="2">CGMCC 1.12919</strain>
    </source>
</reference>
<sequence length="98" mass="10399">MHKPFVLGALLLSLAACQSPQDSMVDAQMTCSASGLRPGTRAYERCESVNYQQNRQKSDQTANAVAVGAAAGVVGGALLGAATAPRPYYYRCRGWGCW</sequence>
<feature type="signal peptide" evidence="1">
    <location>
        <begin position="1"/>
        <end position="18"/>
    </location>
</feature>
<organism evidence="2 3">
    <name type="scientific">Chelatococcus reniformis</name>
    <dbReference type="NCBI Taxonomy" id="1494448"/>
    <lineage>
        <taxon>Bacteria</taxon>
        <taxon>Pseudomonadati</taxon>
        <taxon>Pseudomonadota</taxon>
        <taxon>Alphaproteobacteria</taxon>
        <taxon>Hyphomicrobiales</taxon>
        <taxon>Chelatococcaceae</taxon>
        <taxon>Chelatococcus</taxon>
    </lineage>
</organism>
<accession>A0A916UXU9</accession>
<keyword evidence="1" id="KW-0732">Signal</keyword>
<evidence type="ECO:0008006" key="4">
    <source>
        <dbReference type="Google" id="ProtNLM"/>
    </source>
</evidence>
<evidence type="ECO:0000313" key="3">
    <source>
        <dbReference type="Proteomes" id="UP000637002"/>
    </source>
</evidence>
<comment type="caution">
    <text evidence="2">The sequence shown here is derived from an EMBL/GenBank/DDBJ whole genome shotgun (WGS) entry which is preliminary data.</text>
</comment>
<dbReference type="Proteomes" id="UP000637002">
    <property type="component" value="Unassembled WGS sequence"/>
</dbReference>
<gene>
    <name evidence="2" type="ORF">GCM10010994_57390</name>
</gene>
<dbReference type="EMBL" id="BMGG01000012">
    <property type="protein sequence ID" value="GGC92100.1"/>
    <property type="molecule type" value="Genomic_DNA"/>
</dbReference>
<protein>
    <recommendedName>
        <fullName evidence="4">Lipoprotein</fullName>
    </recommendedName>
</protein>